<accession>A0A830GUB1</accession>
<evidence type="ECO:0000259" key="8">
    <source>
        <dbReference type="PROSITE" id="PS50850"/>
    </source>
</evidence>
<evidence type="ECO:0000256" key="1">
    <source>
        <dbReference type="ARBA" id="ARBA00004651"/>
    </source>
</evidence>
<keyword evidence="3" id="KW-1003">Cell membrane</keyword>
<dbReference type="InterPro" id="IPR005828">
    <property type="entry name" value="MFS_sugar_transport-like"/>
</dbReference>
<evidence type="ECO:0000256" key="5">
    <source>
        <dbReference type="ARBA" id="ARBA00022989"/>
    </source>
</evidence>
<evidence type="ECO:0000256" key="3">
    <source>
        <dbReference type="ARBA" id="ARBA00022475"/>
    </source>
</evidence>
<evidence type="ECO:0000256" key="7">
    <source>
        <dbReference type="SAM" id="Phobius"/>
    </source>
</evidence>
<evidence type="ECO:0000256" key="2">
    <source>
        <dbReference type="ARBA" id="ARBA00022448"/>
    </source>
</evidence>
<keyword evidence="4 7" id="KW-0812">Transmembrane</keyword>
<feature type="transmembrane region" description="Helical" evidence="7">
    <location>
        <begin position="12"/>
        <end position="34"/>
    </location>
</feature>
<keyword evidence="5 7" id="KW-1133">Transmembrane helix</keyword>
<keyword evidence="10" id="KW-1185">Reference proteome</keyword>
<dbReference type="InterPro" id="IPR036259">
    <property type="entry name" value="MFS_trans_sf"/>
</dbReference>
<name>A0A830GUB1_9CREN</name>
<keyword evidence="2" id="KW-0813">Transport</keyword>
<feature type="transmembrane region" description="Helical" evidence="7">
    <location>
        <begin position="313"/>
        <end position="333"/>
    </location>
</feature>
<dbReference type="SUPFAM" id="SSF103473">
    <property type="entry name" value="MFS general substrate transporter"/>
    <property type="match status" value="1"/>
</dbReference>
<feature type="transmembrane region" description="Helical" evidence="7">
    <location>
        <begin position="290"/>
        <end position="307"/>
    </location>
</feature>
<feature type="domain" description="Major facilitator superfamily (MFS) profile" evidence="8">
    <location>
        <begin position="12"/>
        <end position="395"/>
    </location>
</feature>
<organism evidence="9 10">
    <name type="scientific">Thermocladium modestius</name>
    <dbReference type="NCBI Taxonomy" id="62609"/>
    <lineage>
        <taxon>Archaea</taxon>
        <taxon>Thermoproteota</taxon>
        <taxon>Thermoprotei</taxon>
        <taxon>Thermoproteales</taxon>
        <taxon>Thermoproteaceae</taxon>
        <taxon>Thermocladium</taxon>
    </lineage>
</organism>
<feature type="transmembrane region" description="Helical" evidence="7">
    <location>
        <begin position="263"/>
        <end position="283"/>
    </location>
</feature>
<dbReference type="GO" id="GO:0022857">
    <property type="term" value="F:transmembrane transporter activity"/>
    <property type="evidence" value="ECO:0007669"/>
    <property type="project" value="InterPro"/>
</dbReference>
<evidence type="ECO:0000313" key="10">
    <source>
        <dbReference type="Proteomes" id="UP000610960"/>
    </source>
</evidence>
<evidence type="ECO:0000256" key="6">
    <source>
        <dbReference type="ARBA" id="ARBA00023136"/>
    </source>
</evidence>
<dbReference type="RefSeq" id="WP_229657628.1">
    <property type="nucleotide sequence ID" value="NZ_BMNL01000001.1"/>
</dbReference>
<feature type="transmembrane region" description="Helical" evidence="7">
    <location>
        <begin position="46"/>
        <end position="68"/>
    </location>
</feature>
<proteinExistence type="predicted"/>
<reference evidence="9" key="1">
    <citation type="journal article" date="2014" name="Int. J. Syst. Evol. Microbiol.">
        <title>Complete genome sequence of Corynebacterium casei LMG S-19264T (=DSM 44701T), isolated from a smear-ripened cheese.</title>
        <authorList>
            <consortium name="US DOE Joint Genome Institute (JGI-PGF)"/>
            <person name="Walter F."/>
            <person name="Albersmeier A."/>
            <person name="Kalinowski J."/>
            <person name="Ruckert C."/>
        </authorList>
    </citation>
    <scope>NUCLEOTIDE SEQUENCE</scope>
    <source>
        <strain evidence="9">JCM 10088</strain>
    </source>
</reference>
<feature type="transmembrane region" description="Helical" evidence="7">
    <location>
        <begin position="223"/>
        <end position="243"/>
    </location>
</feature>
<dbReference type="EMBL" id="BMNL01000001">
    <property type="protein sequence ID" value="GGP19647.1"/>
    <property type="molecule type" value="Genomic_DNA"/>
</dbReference>
<evidence type="ECO:0000313" key="9">
    <source>
        <dbReference type="EMBL" id="GGP19647.1"/>
    </source>
</evidence>
<dbReference type="PANTHER" id="PTHR43045:SF1">
    <property type="entry name" value="SHIKIMATE TRANSPORTER"/>
    <property type="match status" value="1"/>
</dbReference>
<keyword evidence="6 7" id="KW-0472">Membrane</keyword>
<dbReference type="AlphaFoldDB" id="A0A830GUB1"/>
<comment type="subcellular location">
    <subcellularLocation>
        <location evidence="1">Cell membrane</location>
        <topology evidence="1">Multi-pass membrane protein</topology>
    </subcellularLocation>
</comment>
<dbReference type="Proteomes" id="UP000610960">
    <property type="component" value="Unassembled WGS sequence"/>
</dbReference>
<dbReference type="Gene3D" id="1.20.1250.20">
    <property type="entry name" value="MFS general substrate transporter like domains"/>
    <property type="match status" value="1"/>
</dbReference>
<dbReference type="GO" id="GO:0005886">
    <property type="term" value="C:plasma membrane"/>
    <property type="evidence" value="ECO:0007669"/>
    <property type="project" value="UniProtKB-SubCell"/>
</dbReference>
<feature type="transmembrane region" description="Helical" evidence="7">
    <location>
        <begin position="118"/>
        <end position="136"/>
    </location>
</feature>
<sequence>MNHSVEGVRARSIAGAYLGWVLDGYDALLVVPIMPLLGRLFFPGPYSLLGGLSTLVATLVGRPLGAAVMGYVGDRFGRRVGLLATVTGYSFSALGLALMPTYASMGAAAPASFLSLRFLQGAFLGGEFGPGTAMIMEWSKWRSEFASAFTQSGYPIGVIMATLVNAGFASMMGPSFYAVGWRIYLATGAVAALITLIVRSRLAESPKWSPPRVNPLTALFKSGGALVWGILFTGGLLTVYYSTYLVYPDLLAFLGRASEIPGLTLAATVAATAAVLLAGSLAAGVGSKPLIVGSLVAAVVLAPYSLLINPSPVSLVALAFVENFPMGLVPHVLINEFGQHYRASALGVSYNWGLLIGGWAPMLVGLASPLGLGMLMGMAGGAALAVAGLVALTRR</sequence>
<dbReference type="PANTHER" id="PTHR43045">
    <property type="entry name" value="SHIKIMATE TRANSPORTER"/>
    <property type="match status" value="1"/>
</dbReference>
<feature type="transmembrane region" description="Helical" evidence="7">
    <location>
        <begin position="80"/>
        <end position="98"/>
    </location>
</feature>
<protein>
    <submittedName>
        <fullName evidence="9">MFS transporter</fullName>
    </submittedName>
</protein>
<dbReference type="PROSITE" id="PS50850">
    <property type="entry name" value="MFS"/>
    <property type="match status" value="1"/>
</dbReference>
<dbReference type="Pfam" id="PF00083">
    <property type="entry name" value="Sugar_tr"/>
    <property type="match status" value="1"/>
</dbReference>
<feature type="transmembrane region" description="Helical" evidence="7">
    <location>
        <begin position="183"/>
        <end position="202"/>
    </location>
</feature>
<feature type="transmembrane region" description="Helical" evidence="7">
    <location>
        <begin position="345"/>
        <end position="364"/>
    </location>
</feature>
<feature type="transmembrane region" description="Helical" evidence="7">
    <location>
        <begin position="156"/>
        <end position="177"/>
    </location>
</feature>
<feature type="transmembrane region" description="Helical" evidence="7">
    <location>
        <begin position="370"/>
        <end position="392"/>
    </location>
</feature>
<evidence type="ECO:0000256" key="4">
    <source>
        <dbReference type="ARBA" id="ARBA00022692"/>
    </source>
</evidence>
<comment type="caution">
    <text evidence="9">The sequence shown here is derived from an EMBL/GenBank/DDBJ whole genome shotgun (WGS) entry which is preliminary data.</text>
</comment>
<dbReference type="InterPro" id="IPR020846">
    <property type="entry name" value="MFS_dom"/>
</dbReference>
<reference evidence="9" key="2">
    <citation type="submission" date="2020-09" db="EMBL/GenBank/DDBJ databases">
        <authorList>
            <person name="Sun Q."/>
            <person name="Ohkuma M."/>
        </authorList>
    </citation>
    <scope>NUCLEOTIDE SEQUENCE</scope>
    <source>
        <strain evidence="9">JCM 10088</strain>
    </source>
</reference>
<gene>
    <name evidence="9" type="ORF">GCM10007981_04170</name>
</gene>